<dbReference type="PANTHER" id="PTHR33074">
    <property type="entry name" value="EXPRESSED PROTEIN-RELATED"/>
    <property type="match status" value="1"/>
</dbReference>
<sequence>MSAAGFPHWVLLEPFVFRRDDDESFPDESSAPIRASATTSWGAVFRIAFDLADPPLISRLYAHLPEPGFLGPDKATPLAILATHRHLALLRVATETPVLGTVQDFYIYNAENPSSLELLPPCTEPDIDYARGDRRIPRRGTTPAKEGAPARQRMLAVRSMGLLCRGGGEFAVAELKLFKLSNTVHADICCFKSAAGLGKWDSNRVPILHSDNPDDFRQLTLWQTDAVIPSDRWLCWIDYYRGILFCDLFGGPTPTVSFIRFPLEEFPSTHNRSIASSWLYRGVSVIDAGSVLKFVDVARDDDIGYGALEPGASFTITCHTLPLGSMALKNRLGSTVWNKDAVGRMLWNKDSTVTSTQLWSTYPSDGLPRGIPMFPQVNIARPHLVHFLLIEFGCALKKMWLVTINMNTKTVESFSPLIKGMEDRGKVDFDLTQERSICPKRFIPCELSRYLNSSSLLLAVLLLSHLSGRLSPSATSPRHASYSCSTRFLGRRSCKSARTWALRRQPPLADRCRHRRFTCASADELHCFLVLRPSPSLC</sequence>
<feature type="domain" description="DUF1618" evidence="1">
    <location>
        <begin position="236"/>
        <end position="386"/>
    </location>
</feature>
<accession>A0ABC9CQR8</accession>
<dbReference type="Proteomes" id="UP001497457">
    <property type="component" value="Chromosome 3rd"/>
</dbReference>
<dbReference type="EMBL" id="OZ075113">
    <property type="protein sequence ID" value="CAL5024429.1"/>
    <property type="molecule type" value="Genomic_DNA"/>
</dbReference>
<gene>
    <name evidence="2" type="ORF">URODEC1_LOCUS77515</name>
</gene>
<keyword evidence="3" id="KW-1185">Reference proteome</keyword>
<proteinExistence type="predicted"/>
<evidence type="ECO:0000313" key="3">
    <source>
        <dbReference type="Proteomes" id="UP001497457"/>
    </source>
</evidence>
<protein>
    <recommendedName>
        <fullName evidence="1">DUF1618 domain-containing protein</fullName>
    </recommendedName>
</protein>
<evidence type="ECO:0000259" key="1">
    <source>
        <dbReference type="Pfam" id="PF07762"/>
    </source>
</evidence>
<evidence type="ECO:0000313" key="2">
    <source>
        <dbReference type="EMBL" id="CAL5024429.1"/>
    </source>
</evidence>
<dbReference type="AlphaFoldDB" id="A0ABC9CQR8"/>
<dbReference type="InterPro" id="IPR011676">
    <property type="entry name" value="DUF1618"/>
</dbReference>
<reference evidence="3" key="1">
    <citation type="submission" date="2024-06" db="EMBL/GenBank/DDBJ databases">
        <authorList>
            <person name="Ryan C."/>
        </authorList>
    </citation>
    <scope>NUCLEOTIDE SEQUENCE [LARGE SCALE GENOMIC DNA]</scope>
</reference>
<dbReference type="Pfam" id="PF07762">
    <property type="entry name" value="DUF1618"/>
    <property type="match status" value="1"/>
</dbReference>
<reference evidence="2 3" key="2">
    <citation type="submission" date="2024-10" db="EMBL/GenBank/DDBJ databases">
        <authorList>
            <person name="Ryan C."/>
        </authorList>
    </citation>
    <scope>NUCLEOTIDE SEQUENCE [LARGE SCALE GENOMIC DNA]</scope>
</reference>
<dbReference type="PANTHER" id="PTHR33074:SF128">
    <property type="entry name" value="EXPRESSED PROTEIN"/>
    <property type="match status" value="1"/>
</dbReference>
<name>A0ABC9CQR8_9POAL</name>
<organism evidence="2 3">
    <name type="scientific">Urochloa decumbens</name>
    <dbReference type="NCBI Taxonomy" id="240449"/>
    <lineage>
        <taxon>Eukaryota</taxon>
        <taxon>Viridiplantae</taxon>
        <taxon>Streptophyta</taxon>
        <taxon>Embryophyta</taxon>
        <taxon>Tracheophyta</taxon>
        <taxon>Spermatophyta</taxon>
        <taxon>Magnoliopsida</taxon>
        <taxon>Liliopsida</taxon>
        <taxon>Poales</taxon>
        <taxon>Poaceae</taxon>
        <taxon>PACMAD clade</taxon>
        <taxon>Panicoideae</taxon>
        <taxon>Panicodae</taxon>
        <taxon>Paniceae</taxon>
        <taxon>Melinidinae</taxon>
        <taxon>Urochloa</taxon>
    </lineage>
</organism>